<evidence type="ECO:0000313" key="2">
    <source>
        <dbReference type="Proteomes" id="UP000280455"/>
    </source>
</evidence>
<dbReference type="Proteomes" id="UP000280455">
    <property type="component" value="Chromosome"/>
</dbReference>
<protein>
    <submittedName>
        <fullName evidence="1">Uncharacterized protein</fullName>
    </submittedName>
</protein>
<organism evidence="1 2">
    <name type="scientific">Pseudomonas chlororaphis subsp. aureofaciens</name>
    <dbReference type="NCBI Taxonomy" id="587851"/>
    <lineage>
        <taxon>Bacteria</taxon>
        <taxon>Pseudomonadati</taxon>
        <taxon>Pseudomonadota</taxon>
        <taxon>Gammaproteobacteria</taxon>
        <taxon>Pseudomonadales</taxon>
        <taxon>Pseudomonadaceae</taxon>
        <taxon>Pseudomonas</taxon>
    </lineage>
</organism>
<accession>A0AAD0ZLK9</accession>
<evidence type="ECO:0000313" key="1">
    <source>
        <dbReference type="EMBL" id="AZE32550.1"/>
    </source>
</evidence>
<sequence>MKIISIYENKGGISGWAGGVSRRFREQARSYRNGATL</sequence>
<dbReference type="AlphaFoldDB" id="A0AAD0ZLK9"/>
<proteinExistence type="predicted"/>
<reference evidence="1 2" key="1">
    <citation type="submission" date="2018-03" db="EMBL/GenBank/DDBJ databases">
        <title>Diversity of phytobeneficial traits revealed by whole-genome analysis of worldwide-isolated phenazine-producing Pseudomonas spp.</title>
        <authorList>
            <person name="Biessy A."/>
            <person name="Novinscak A."/>
            <person name="Blom J."/>
            <person name="Leger G."/>
            <person name="Thomashow L.S."/>
            <person name="Cazorla F.M."/>
            <person name="Josic D."/>
            <person name="Filion M."/>
        </authorList>
    </citation>
    <scope>NUCLEOTIDE SEQUENCE [LARGE SCALE GENOMIC DNA]</scope>
    <source>
        <strain evidence="1 2">ChPhzS24</strain>
    </source>
</reference>
<name>A0AAD0ZLK9_9PSED</name>
<gene>
    <name evidence="1" type="ORF">C4K07_5810</name>
</gene>
<dbReference type="EMBL" id="CP027750">
    <property type="protein sequence ID" value="AZE32550.1"/>
    <property type="molecule type" value="Genomic_DNA"/>
</dbReference>